<organism evidence="3 4">
    <name type="scientific">Methyloligella solikamskensis</name>
    <dbReference type="NCBI Taxonomy" id="1177756"/>
    <lineage>
        <taxon>Bacteria</taxon>
        <taxon>Pseudomonadati</taxon>
        <taxon>Pseudomonadota</taxon>
        <taxon>Alphaproteobacteria</taxon>
        <taxon>Hyphomicrobiales</taxon>
        <taxon>Hyphomicrobiaceae</taxon>
        <taxon>Methyloligella</taxon>
    </lineage>
</organism>
<name>A0ABW3J5W5_9HYPH</name>
<dbReference type="InterPro" id="IPR006076">
    <property type="entry name" value="FAD-dep_OxRdtase"/>
</dbReference>
<comment type="caution">
    <text evidence="3">The sequence shown here is derived from an EMBL/GenBank/DDBJ whole genome shotgun (WGS) entry which is preliminary data.</text>
</comment>
<dbReference type="EC" id="1.-.-.-" evidence="3"/>
<proteinExistence type="predicted"/>
<dbReference type="EMBL" id="JBHTJO010000001">
    <property type="protein sequence ID" value="MFD0985481.1"/>
    <property type="molecule type" value="Genomic_DNA"/>
</dbReference>
<dbReference type="SUPFAM" id="SSF51905">
    <property type="entry name" value="FAD/NAD(P)-binding domain"/>
    <property type="match status" value="1"/>
</dbReference>
<dbReference type="Proteomes" id="UP001597102">
    <property type="component" value="Unassembled WGS sequence"/>
</dbReference>
<keyword evidence="1 3" id="KW-0560">Oxidoreductase</keyword>
<keyword evidence="4" id="KW-1185">Reference proteome</keyword>
<dbReference type="Gene3D" id="3.50.50.60">
    <property type="entry name" value="FAD/NAD(P)-binding domain"/>
    <property type="match status" value="1"/>
</dbReference>
<reference evidence="4" key="1">
    <citation type="journal article" date="2019" name="Int. J. Syst. Evol. Microbiol.">
        <title>The Global Catalogue of Microorganisms (GCM) 10K type strain sequencing project: providing services to taxonomists for standard genome sequencing and annotation.</title>
        <authorList>
            <consortium name="The Broad Institute Genomics Platform"/>
            <consortium name="The Broad Institute Genome Sequencing Center for Infectious Disease"/>
            <person name="Wu L."/>
            <person name="Ma J."/>
        </authorList>
    </citation>
    <scope>NUCLEOTIDE SEQUENCE [LARGE SCALE GENOMIC DNA]</scope>
    <source>
        <strain evidence="4">CCUG 61697</strain>
    </source>
</reference>
<feature type="domain" description="FAD dependent oxidoreductase" evidence="2">
    <location>
        <begin position="9"/>
        <end position="235"/>
    </location>
</feature>
<gene>
    <name evidence="3" type="ORF">ACFQ2F_00010</name>
</gene>
<evidence type="ECO:0000313" key="3">
    <source>
        <dbReference type="EMBL" id="MFD0985481.1"/>
    </source>
</evidence>
<sequence>MSFPEHAEFVIIGAGIHGLSAAWRLAERLQEKGESVEGRIVVLDKAGIGAGASGIACGVVRNNYFQPAMRNLMAHSVDVWESDPKAFSYHPVGYMQISCEAMHEDVAQIHREQQAIGYESVFIEGEKDSANYMRGFFDDWQAQGITSVLHEKRGGYANNTKSMYGLAKKAEDLGVRIITGTEVLELITESGSPAVRAVKTNRGTIGCDQLIVGAGPWVRDFWNMLGLPTKIRVKSPDGQVAEGVDMWRFWQLEEGVLKVDPDTLLTNDGKIPPVIHVDTDAPLMSDVDGSMITDKMWGIYYKPDWHFGGVQGGAAPYKVPTPAEEVAIDPYGPASPEFVSSPDFAHMWVSALAHCHKRFQGSMPRYHREPSGGIGCFTPDSFPVFDRFNENATVIADSNHGYKMLGVGRLVADEVMGDEQDLLKPFRFDRFEKGELHPTSHSPFPWS</sequence>
<dbReference type="Pfam" id="PF01266">
    <property type="entry name" value="DAO"/>
    <property type="match status" value="1"/>
</dbReference>
<dbReference type="RefSeq" id="WP_379083862.1">
    <property type="nucleotide sequence ID" value="NZ_JBHTJO010000001.1"/>
</dbReference>
<dbReference type="PANTHER" id="PTHR13847">
    <property type="entry name" value="SARCOSINE DEHYDROGENASE-RELATED"/>
    <property type="match status" value="1"/>
</dbReference>
<evidence type="ECO:0000259" key="2">
    <source>
        <dbReference type="Pfam" id="PF01266"/>
    </source>
</evidence>
<accession>A0ABW3J5W5</accession>
<dbReference type="InterPro" id="IPR036188">
    <property type="entry name" value="FAD/NAD-bd_sf"/>
</dbReference>
<dbReference type="Gene3D" id="3.30.9.10">
    <property type="entry name" value="D-Amino Acid Oxidase, subunit A, domain 2"/>
    <property type="match status" value="1"/>
</dbReference>
<protein>
    <submittedName>
        <fullName evidence="3">NAD(P)/FAD-dependent oxidoreductase</fullName>
        <ecNumber evidence="3">1.-.-.-</ecNumber>
    </submittedName>
</protein>
<dbReference type="GO" id="GO:0016491">
    <property type="term" value="F:oxidoreductase activity"/>
    <property type="evidence" value="ECO:0007669"/>
    <property type="project" value="UniProtKB-KW"/>
</dbReference>
<evidence type="ECO:0000256" key="1">
    <source>
        <dbReference type="ARBA" id="ARBA00023002"/>
    </source>
</evidence>
<evidence type="ECO:0000313" key="4">
    <source>
        <dbReference type="Proteomes" id="UP001597102"/>
    </source>
</evidence>
<dbReference type="PANTHER" id="PTHR13847:SF287">
    <property type="entry name" value="FAD-DEPENDENT OXIDOREDUCTASE DOMAIN-CONTAINING PROTEIN 1"/>
    <property type="match status" value="1"/>
</dbReference>